<feature type="region of interest" description="Disordered" evidence="1">
    <location>
        <begin position="655"/>
        <end position="723"/>
    </location>
</feature>
<dbReference type="SUPFAM" id="SSF49313">
    <property type="entry name" value="Cadherin-like"/>
    <property type="match status" value="2"/>
</dbReference>
<feature type="chain" id="PRO_5040393347" description="Dystroglycan-type cadherin-like domain-containing protein" evidence="3">
    <location>
        <begin position="22"/>
        <end position="772"/>
    </location>
</feature>
<sequence>MHHYHILSLIISLTAAALAFASDAPSPTNVTLNYPLLQQLYPTNHAITPFIVANYSVLPQGLRLPPSWSFSIGLEWDTFIMNDGRDIYYSGMLADGSKLPPWITFVKDEITFEGVSPPIHDFQTLELMLLASDADGKRLGNQNFNLTIAEHELSSITASLLPLNLTVNTSFSFNLDEVVFPFLRLDGKELNHTERLSLNVSLDPEAAAWMTYSDGMLKGVGPQTPPASIIIQIQDTFNRGSHGGHLDISVPISMVSSYFTTATIPPVLIESGDEFSMSFLPYLSNNTEEGTTRLTATYEPRNSSSWLSFEESPPKLHGTVPDSARSTHVNVTITAMGSTGAISSSSLYLSIDAVAAARPDNSSSLGPKSLSTHGKLAIGIVLGIFGGFITLCCILAIVRRSNNERKAEEGIRAGPRSGPKEYVIDQLEDAYGGYREEKSEVNTTDADPSARSAVFIPDPDRDDLESQSTSFPVHVSEEVTVPAPPHVRYDEGPTSPTMPKRDFFKLVRHYPSRNLRAQPDVSTARKISASSIRSTIQNTFNSLTRSRVSMPPISKPFPFTMKRRPLHKPANKETDDNESFTDAGSDHTQSQHHQTEEWSGSPPRLAPLFPAHSLPAAASSGTDSSLEGGVSIEGQSNERGEGGIIDAASHIWVHRKAGSARRTSGSLRSNDIRDRSRDPATDTAGASVNSQGTPGRSFDDRTRAQTPGLFPQSVSSDLGSTEEMRIDVSEEAIVQKARSVNFNDRTSKSTPRRYSSASSAIEDQILNRAPQE</sequence>
<feature type="compositionally biased region" description="Polar residues" evidence="1">
    <location>
        <begin position="580"/>
        <end position="592"/>
    </location>
</feature>
<keyword evidence="2" id="KW-0472">Membrane</keyword>
<keyword evidence="2" id="KW-1133">Transmembrane helix</keyword>
<feature type="region of interest" description="Disordered" evidence="1">
    <location>
        <begin position="547"/>
        <end position="641"/>
    </location>
</feature>
<evidence type="ECO:0000313" key="4">
    <source>
        <dbReference type="EMBL" id="KAF9520839.1"/>
    </source>
</evidence>
<keyword evidence="2" id="KW-0812">Transmembrane</keyword>
<dbReference type="Proteomes" id="UP000886523">
    <property type="component" value="Unassembled WGS sequence"/>
</dbReference>
<keyword evidence="5" id="KW-1185">Reference proteome</keyword>
<accession>A0A9P6E292</accession>
<feature type="compositionally biased region" description="Basic and acidic residues" evidence="1">
    <location>
        <begin position="670"/>
        <end position="680"/>
    </location>
</feature>
<feature type="region of interest" description="Disordered" evidence="1">
    <location>
        <begin position="742"/>
        <end position="772"/>
    </location>
</feature>
<reference evidence="4" key="1">
    <citation type="journal article" date="2020" name="Nat. Commun.">
        <title>Large-scale genome sequencing of mycorrhizal fungi provides insights into the early evolution of symbiotic traits.</title>
        <authorList>
            <person name="Miyauchi S."/>
            <person name="Kiss E."/>
            <person name="Kuo A."/>
            <person name="Drula E."/>
            <person name="Kohler A."/>
            <person name="Sanchez-Garcia M."/>
            <person name="Morin E."/>
            <person name="Andreopoulos B."/>
            <person name="Barry K.W."/>
            <person name="Bonito G."/>
            <person name="Buee M."/>
            <person name="Carver A."/>
            <person name="Chen C."/>
            <person name="Cichocki N."/>
            <person name="Clum A."/>
            <person name="Culley D."/>
            <person name="Crous P.W."/>
            <person name="Fauchery L."/>
            <person name="Girlanda M."/>
            <person name="Hayes R.D."/>
            <person name="Keri Z."/>
            <person name="LaButti K."/>
            <person name="Lipzen A."/>
            <person name="Lombard V."/>
            <person name="Magnuson J."/>
            <person name="Maillard F."/>
            <person name="Murat C."/>
            <person name="Nolan M."/>
            <person name="Ohm R.A."/>
            <person name="Pangilinan J."/>
            <person name="Pereira M.F."/>
            <person name="Perotto S."/>
            <person name="Peter M."/>
            <person name="Pfister S."/>
            <person name="Riley R."/>
            <person name="Sitrit Y."/>
            <person name="Stielow J.B."/>
            <person name="Szollosi G."/>
            <person name="Zifcakova L."/>
            <person name="Stursova M."/>
            <person name="Spatafora J.W."/>
            <person name="Tedersoo L."/>
            <person name="Vaario L.M."/>
            <person name="Yamada A."/>
            <person name="Yan M."/>
            <person name="Wang P."/>
            <person name="Xu J."/>
            <person name="Bruns T."/>
            <person name="Baldrian P."/>
            <person name="Vilgalys R."/>
            <person name="Dunand C."/>
            <person name="Henrissat B."/>
            <person name="Grigoriev I.V."/>
            <person name="Hibbett D."/>
            <person name="Nagy L.G."/>
            <person name="Martin F.M."/>
        </authorList>
    </citation>
    <scope>NUCLEOTIDE SEQUENCE</scope>
    <source>
        <strain evidence="4">UP504</strain>
    </source>
</reference>
<feature type="compositionally biased region" description="Polar residues" evidence="1">
    <location>
        <begin position="742"/>
        <end position="761"/>
    </location>
</feature>
<feature type="compositionally biased region" description="Polar residues" evidence="1">
    <location>
        <begin position="684"/>
        <end position="694"/>
    </location>
</feature>
<organism evidence="4 5">
    <name type="scientific">Hydnum rufescens UP504</name>
    <dbReference type="NCBI Taxonomy" id="1448309"/>
    <lineage>
        <taxon>Eukaryota</taxon>
        <taxon>Fungi</taxon>
        <taxon>Dikarya</taxon>
        <taxon>Basidiomycota</taxon>
        <taxon>Agaricomycotina</taxon>
        <taxon>Agaricomycetes</taxon>
        <taxon>Cantharellales</taxon>
        <taxon>Hydnaceae</taxon>
        <taxon>Hydnum</taxon>
    </lineage>
</organism>
<comment type="caution">
    <text evidence="4">The sequence shown here is derived from an EMBL/GenBank/DDBJ whole genome shotgun (WGS) entry which is preliminary data.</text>
</comment>
<dbReference type="Gene3D" id="2.60.40.10">
    <property type="entry name" value="Immunoglobulins"/>
    <property type="match status" value="2"/>
</dbReference>
<feature type="transmembrane region" description="Helical" evidence="2">
    <location>
        <begin position="376"/>
        <end position="398"/>
    </location>
</feature>
<dbReference type="InterPro" id="IPR013783">
    <property type="entry name" value="Ig-like_fold"/>
</dbReference>
<dbReference type="GO" id="GO:0005509">
    <property type="term" value="F:calcium ion binding"/>
    <property type="evidence" value="ECO:0007669"/>
    <property type="project" value="InterPro"/>
</dbReference>
<name>A0A9P6E292_9AGAM</name>
<evidence type="ECO:0000256" key="2">
    <source>
        <dbReference type="SAM" id="Phobius"/>
    </source>
</evidence>
<dbReference type="OrthoDB" id="414243at2759"/>
<dbReference type="EMBL" id="MU128910">
    <property type="protein sequence ID" value="KAF9520839.1"/>
    <property type="molecule type" value="Genomic_DNA"/>
</dbReference>
<evidence type="ECO:0000256" key="3">
    <source>
        <dbReference type="SAM" id="SignalP"/>
    </source>
</evidence>
<dbReference type="InterPro" id="IPR015919">
    <property type="entry name" value="Cadherin-like_sf"/>
</dbReference>
<keyword evidence="3" id="KW-0732">Signal</keyword>
<gene>
    <name evidence="4" type="ORF">BS47DRAFT_406118</name>
</gene>
<evidence type="ECO:0008006" key="6">
    <source>
        <dbReference type="Google" id="ProtNLM"/>
    </source>
</evidence>
<feature type="signal peptide" evidence="3">
    <location>
        <begin position="1"/>
        <end position="21"/>
    </location>
</feature>
<dbReference type="AlphaFoldDB" id="A0A9P6E292"/>
<evidence type="ECO:0000313" key="5">
    <source>
        <dbReference type="Proteomes" id="UP000886523"/>
    </source>
</evidence>
<proteinExistence type="predicted"/>
<protein>
    <recommendedName>
        <fullName evidence="6">Dystroglycan-type cadherin-like domain-containing protein</fullName>
    </recommendedName>
</protein>
<evidence type="ECO:0000256" key="1">
    <source>
        <dbReference type="SAM" id="MobiDB-lite"/>
    </source>
</evidence>
<dbReference type="GO" id="GO:0016020">
    <property type="term" value="C:membrane"/>
    <property type="evidence" value="ECO:0007669"/>
    <property type="project" value="InterPro"/>
</dbReference>